<evidence type="ECO:0000256" key="2">
    <source>
        <dbReference type="SAM" id="Phobius"/>
    </source>
</evidence>
<protein>
    <recommendedName>
        <fullName evidence="6">Tetratricopeptide repeat protein</fullName>
    </recommendedName>
</protein>
<dbReference type="Gene3D" id="1.25.40.10">
    <property type="entry name" value="Tetratricopeptide repeat domain"/>
    <property type="match status" value="1"/>
</dbReference>
<keyword evidence="2" id="KW-1133">Transmembrane helix</keyword>
<accession>A0A6N7PWY5</accession>
<dbReference type="InterPro" id="IPR011990">
    <property type="entry name" value="TPR-like_helical_dom_sf"/>
</dbReference>
<dbReference type="SUPFAM" id="SSF48452">
    <property type="entry name" value="TPR-like"/>
    <property type="match status" value="1"/>
</dbReference>
<sequence>MTTSCPAAAEPSRRRPLRFIAPVLLGAAISIAQAPALASDPAAAEALFQVAKGLMEKKNYAEACPKFEASYKLDPAIGTKLNLADCLEKQGQLAKAWVAWGEARDQAKREGDKPREDLATRRQKEVDPRVPRLSVQVKGSVEGLVVYRDEVKLEPVTFGVPLPVDPGKHVVTLRRGKDVLKEESVESKEKGKDEVTLDATDVPPPTPEQIAEANAQAQMGRPDKPKPRPTTVRRSTGMLVGGIILGVVGGFVTIGGLVGAGAGGDGVAWGVTGFGALMLGGGITMGVIGNQRVKRQPEVTYTPQVFLGPGSVMVRGQF</sequence>
<feature type="compositionally biased region" description="Basic and acidic residues" evidence="1">
    <location>
        <begin position="181"/>
        <end position="195"/>
    </location>
</feature>
<dbReference type="InterPro" id="IPR006311">
    <property type="entry name" value="TAT_signal"/>
</dbReference>
<proteinExistence type="predicted"/>
<comment type="caution">
    <text evidence="4">The sequence shown here is derived from an EMBL/GenBank/DDBJ whole genome shotgun (WGS) entry which is preliminary data.</text>
</comment>
<evidence type="ECO:0008006" key="6">
    <source>
        <dbReference type="Google" id="ProtNLM"/>
    </source>
</evidence>
<feature type="region of interest" description="Disordered" evidence="1">
    <location>
        <begin position="181"/>
        <end position="233"/>
    </location>
</feature>
<feature type="chain" id="PRO_5026894913" description="Tetratricopeptide repeat protein" evidence="3">
    <location>
        <begin position="39"/>
        <end position="318"/>
    </location>
</feature>
<evidence type="ECO:0000313" key="4">
    <source>
        <dbReference type="EMBL" id="MRG94755.1"/>
    </source>
</evidence>
<feature type="signal peptide" evidence="3">
    <location>
        <begin position="1"/>
        <end position="38"/>
    </location>
</feature>
<feature type="region of interest" description="Disordered" evidence="1">
    <location>
        <begin position="104"/>
        <end position="127"/>
    </location>
</feature>
<keyword evidence="3" id="KW-0732">Signal</keyword>
<keyword evidence="5" id="KW-1185">Reference proteome</keyword>
<dbReference type="PROSITE" id="PS51318">
    <property type="entry name" value="TAT"/>
    <property type="match status" value="1"/>
</dbReference>
<evidence type="ECO:0000313" key="5">
    <source>
        <dbReference type="Proteomes" id="UP000440224"/>
    </source>
</evidence>
<dbReference type="OrthoDB" id="5522887at2"/>
<feature type="transmembrane region" description="Helical" evidence="2">
    <location>
        <begin position="266"/>
        <end position="288"/>
    </location>
</feature>
<evidence type="ECO:0000256" key="1">
    <source>
        <dbReference type="SAM" id="MobiDB-lite"/>
    </source>
</evidence>
<dbReference type="EMBL" id="WJIE01000006">
    <property type="protein sequence ID" value="MRG94755.1"/>
    <property type="molecule type" value="Genomic_DNA"/>
</dbReference>
<organism evidence="4 5">
    <name type="scientific">Polyangium spumosum</name>
    <dbReference type="NCBI Taxonomy" id="889282"/>
    <lineage>
        <taxon>Bacteria</taxon>
        <taxon>Pseudomonadati</taxon>
        <taxon>Myxococcota</taxon>
        <taxon>Polyangia</taxon>
        <taxon>Polyangiales</taxon>
        <taxon>Polyangiaceae</taxon>
        <taxon>Polyangium</taxon>
    </lineage>
</organism>
<feature type="transmembrane region" description="Helical" evidence="2">
    <location>
        <begin position="238"/>
        <end position="260"/>
    </location>
</feature>
<dbReference type="Proteomes" id="UP000440224">
    <property type="component" value="Unassembled WGS sequence"/>
</dbReference>
<dbReference type="RefSeq" id="WP_153821571.1">
    <property type="nucleotide sequence ID" value="NZ_WJIE01000006.1"/>
</dbReference>
<keyword evidence="2" id="KW-0812">Transmembrane</keyword>
<reference evidence="4 5" key="1">
    <citation type="submission" date="2019-10" db="EMBL/GenBank/DDBJ databases">
        <title>A soil myxobacterium in the family Polyangiaceae.</title>
        <authorList>
            <person name="Li Y."/>
            <person name="Wang J."/>
        </authorList>
    </citation>
    <scope>NUCLEOTIDE SEQUENCE [LARGE SCALE GENOMIC DNA]</scope>
    <source>
        <strain evidence="4 5">DSM 14734</strain>
    </source>
</reference>
<gene>
    <name evidence="4" type="ORF">GF068_22950</name>
</gene>
<name>A0A6N7PWY5_9BACT</name>
<evidence type="ECO:0000256" key="3">
    <source>
        <dbReference type="SAM" id="SignalP"/>
    </source>
</evidence>
<keyword evidence="2" id="KW-0472">Membrane</keyword>
<dbReference type="AlphaFoldDB" id="A0A6N7PWY5"/>